<evidence type="ECO:0000256" key="1">
    <source>
        <dbReference type="SAM" id="Phobius"/>
    </source>
</evidence>
<name>A0AA40FA98_9PEZI</name>
<evidence type="ECO:0000313" key="2">
    <source>
        <dbReference type="EMBL" id="KAK0754129.1"/>
    </source>
</evidence>
<gene>
    <name evidence="2" type="ORF">B0T18DRAFT_31024</name>
</gene>
<keyword evidence="3" id="KW-1185">Reference proteome</keyword>
<evidence type="ECO:0000313" key="3">
    <source>
        <dbReference type="Proteomes" id="UP001172155"/>
    </source>
</evidence>
<protein>
    <submittedName>
        <fullName evidence="2">Uncharacterized protein</fullName>
    </submittedName>
</protein>
<comment type="caution">
    <text evidence="2">The sequence shown here is derived from an EMBL/GenBank/DDBJ whole genome shotgun (WGS) entry which is preliminary data.</text>
</comment>
<dbReference type="AlphaFoldDB" id="A0AA40FA98"/>
<reference evidence="2" key="1">
    <citation type="submission" date="2023-06" db="EMBL/GenBank/DDBJ databases">
        <title>Genome-scale phylogeny and comparative genomics of the fungal order Sordariales.</title>
        <authorList>
            <consortium name="Lawrence Berkeley National Laboratory"/>
            <person name="Hensen N."/>
            <person name="Bonometti L."/>
            <person name="Westerberg I."/>
            <person name="Brannstrom I.O."/>
            <person name="Guillou S."/>
            <person name="Cros-Aarteil S."/>
            <person name="Calhoun S."/>
            <person name="Haridas S."/>
            <person name="Kuo A."/>
            <person name="Mondo S."/>
            <person name="Pangilinan J."/>
            <person name="Riley R."/>
            <person name="LaButti K."/>
            <person name="Andreopoulos B."/>
            <person name="Lipzen A."/>
            <person name="Chen C."/>
            <person name="Yanf M."/>
            <person name="Daum C."/>
            <person name="Ng V."/>
            <person name="Clum A."/>
            <person name="Steindorff A."/>
            <person name="Ohm R."/>
            <person name="Martin F."/>
            <person name="Silar P."/>
            <person name="Natvig D."/>
            <person name="Lalanne C."/>
            <person name="Gautier V."/>
            <person name="Ament-velasquez S.L."/>
            <person name="Kruys A."/>
            <person name="Hutchinson M.I."/>
            <person name="Powell A.J."/>
            <person name="Barry K."/>
            <person name="Miller A.N."/>
            <person name="Grigoriev I.V."/>
            <person name="Debuchy R."/>
            <person name="Gladieux P."/>
            <person name="Thoren M.H."/>
            <person name="Johannesson H."/>
        </authorList>
    </citation>
    <scope>NUCLEOTIDE SEQUENCE</scope>
    <source>
        <strain evidence="2">SMH3187-1</strain>
    </source>
</reference>
<dbReference type="EMBL" id="JAUKUD010000001">
    <property type="protein sequence ID" value="KAK0754129.1"/>
    <property type="molecule type" value="Genomic_DNA"/>
</dbReference>
<dbReference type="Proteomes" id="UP001172155">
    <property type="component" value="Unassembled WGS sequence"/>
</dbReference>
<feature type="transmembrane region" description="Helical" evidence="1">
    <location>
        <begin position="16"/>
        <end position="40"/>
    </location>
</feature>
<feature type="transmembrane region" description="Helical" evidence="1">
    <location>
        <begin position="101"/>
        <end position="126"/>
    </location>
</feature>
<accession>A0AA40FA98</accession>
<proteinExistence type="predicted"/>
<sequence>MTYYPLSLSGWGSLALLFPVFLVSPLALSVLFWLHLLFAFGCRRVALEKMGVCFLCCRSDAGRCVTERHWRRCRCETGDIQEMHMIWQVRERRHCGDDLQVSVVLSVVIAAAAVATARIPVGFFSLPHLWAW</sequence>
<keyword evidence="1" id="KW-0812">Transmembrane</keyword>
<keyword evidence="1" id="KW-1133">Transmembrane helix</keyword>
<keyword evidence="1" id="KW-0472">Membrane</keyword>
<organism evidence="2 3">
    <name type="scientific">Schizothecium vesticola</name>
    <dbReference type="NCBI Taxonomy" id="314040"/>
    <lineage>
        <taxon>Eukaryota</taxon>
        <taxon>Fungi</taxon>
        <taxon>Dikarya</taxon>
        <taxon>Ascomycota</taxon>
        <taxon>Pezizomycotina</taxon>
        <taxon>Sordariomycetes</taxon>
        <taxon>Sordariomycetidae</taxon>
        <taxon>Sordariales</taxon>
        <taxon>Schizotheciaceae</taxon>
        <taxon>Schizothecium</taxon>
    </lineage>
</organism>